<dbReference type="Gene3D" id="3.30.470.10">
    <property type="match status" value="1"/>
</dbReference>
<gene>
    <name evidence="1" type="ORF">K443DRAFT_87615</name>
</gene>
<name>A0A0C9YGT4_9AGAR</name>
<dbReference type="EMBL" id="KN838548">
    <property type="protein sequence ID" value="KIK07238.1"/>
    <property type="molecule type" value="Genomic_DNA"/>
</dbReference>
<reference evidence="2" key="2">
    <citation type="submission" date="2015-01" db="EMBL/GenBank/DDBJ databases">
        <title>Evolutionary Origins and Diversification of the Mycorrhizal Mutualists.</title>
        <authorList>
            <consortium name="DOE Joint Genome Institute"/>
            <consortium name="Mycorrhizal Genomics Consortium"/>
            <person name="Kohler A."/>
            <person name="Kuo A."/>
            <person name="Nagy L.G."/>
            <person name="Floudas D."/>
            <person name="Copeland A."/>
            <person name="Barry K.W."/>
            <person name="Cichocki N."/>
            <person name="Veneault-Fourrey C."/>
            <person name="LaButti K."/>
            <person name="Lindquist E.A."/>
            <person name="Lipzen A."/>
            <person name="Lundell T."/>
            <person name="Morin E."/>
            <person name="Murat C."/>
            <person name="Riley R."/>
            <person name="Ohm R."/>
            <person name="Sun H."/>
            <person name="Tunlid A."/>
            <person name="Henrissat B."/>
            <person name="Grigoriev I.V."/>
            <person name="Hibbett D.S."/>
            <person name="Martin F."/>
        </authorList>
    </citation>
    <scope>NUCLEOTIDE SEQUENCE [LARGE SCALE GENOMIC DNA]</scope>
    <source>
        <strain evidence="2">LaAM-08-1</strain>
    </source>
</reference>
<dbReference type="InterPro" id="IPR001544">
    <property type="entry name" value="Aminotrans_IV"/>
</dbReference>
<dbReference type="HOGENOM" id="CLU_020844_6_0_1"/>
<evidence type="ECO:0000313" key="1">
    <source>
        <dbReference type="EMBL" id="KIK07238.1"/>
    </source>
</evidence>
<keyword evidence="2" id="KW-1185">Reference proteome</keyword>
<protein>
    <recommendedName>
        <fullName evidence="3">Aminodeoxychorismate lyase</fullName>
    </recommendedName>
</protein>
<dbReference type="Gene3D" id="3.20.10.10">
    <property type="entry name" value="D-amino Acid Aminotransferase, subunit A, domain 2"/>
    <property type="match status" value="1"/>
</dbReference>
<dbReference type="OrthoDB" id="64220at2759"/>
<dbReference type="GO" id="GO:0003824">
    <property type="term" value="F:catalytic activity"/>
    <property type="evidence" value="ECO:0007669"/>
    <property type="project" value="InterPro"/>
</dbReference>
<sequence length="259" mass="29331">MASSENENFELLTTTRYDPYLKSLEWNADDDGPSPFLLLPYHRDRLSVAADEHKWKIAKASLTYQKLKIVCLEAICQSEEPSHRVRITLSRSGKLAVTTTPMPPLTSDPTILPIPRNIQDKSIGTILLHLDQESTPSSLFTITKTTNRRIYDEARQRNHLPSLPSPTEVLLYNPEQLITETTIFNVALYRSSGWITPALSSGCLPGVMRRWLLEEGRIREDHEGILTRSIVKEGELILLFNGAQGCRLGRIGDPHERLF</sequence>
<dbReference type="InterPro" id="IPR043131">
    <property type="entry name" value="BCAT-like_N"/>
</dbReference>
<proteinExistence type="predicted"/>
<dbReference type="Pfam" id="PF01063">
    <property type="entry name" value="Aminotran_4"/>
    <property type="match status" value="1"/>
</dbReference>
<dbReference type="InterPro" id="IPR036038">
    <property type="entry name" value="Aminotransferase-like"/>
</dbReference>
<accession>A0A0C9YGT4</accession>
<dbReference type="AlphaFoldDB" id="A0A0C9YGT4"/>
<dbReference type="Proteomes" id="UP000054477">
    <property type="component" value="Unassembled WGS sequence"/>
</dbReference>
<evidence type="ECO:0000313" key="2">
    <source>
        <dbReference type="Proteomes" id="UP000054477"/>
    </source>
</evidence>
<dbReference type="SUPFAM" id="SSF56752">
    <property type="entry name" value="D-aminoacid aminotransferase-like PLP-dependent enzymes"/>
    <property type="match status" value="1"/>
</dbReference>
<evidence type="ECO:0008006" key="3">
    <source>
        <dbReference type="Google" id="ProtNLM"/>
    </source>
</evidence>
<organism evidence="1 2">
    <name type="scientific">Laccaria amethystina LaAM-08-1</name>
    <dbReference type="NCBI Taxonomy" id="1095629"/>
    <lineage>
        <taxon>Eukaryota</taxon>
        <taxon>Fungi</taxon>
        <taxon>Dikarya</taxon>
        <taxon>Basidiomycota</taxon>
        <taxon>Agaricomycotina</taxon>
        <taxon>Agaricomycetes</taxon>
        <taxon>Agaricomycetidae</taxon>
        <taxon>Agaricales</taxon>
        <taxon>Agaricineae</taxon>
        <taxon>Hydnangiaceae</taxon>
        <taxon>Laccaria</taxon>
    </lineage>
</organism>
<reference evidence="1 2" key="1">
    <citation type="submission" date="2014-04" db="EMBL/GenBank/DDBJ databases">
        <authorList>
            <consortium name="DOE Joint Genome Institute"/>
            <person name="Kuo A."/>
            <person name="Kohler A."/>
            <person name="Nagy L.G."/>
            <person name="Floudas D."/>
            <person name="Copeland A."/>
            <person name="Barry K.W."/>
            <person name="Cichocki N."/>
            <person name="Veneault-Fourrey C."/>
            <person name="LaButti K."/>
            <person name="Lindquist E.A."/>
            <person name="Lipzen A."/>
            <person name="Lundell T."/>
            <person name="Morin E."/>
            <person name="Murat C."/>
            <person name="Sun H."/>
            <person name="Tunlid A."/>
            <person name="Henrissat B."/>
            <person name="Grigoriev I.V."/>
            <person name="Hibbett D.S."/>
            <person name="Martin F."/>
            <person name="Nordberg H.P."/>
            <person name="Cantor M.N."/>
            <person name="Hua S.X."/>
        </authorList>
    </citation>
    <scope>NUCLEOTIDE SEQUENCE [LARGE SCALE GENOMIC DNA]</scope>
    <source>
        <strain evidence="1 2">LaAM-08-1</strain>
    </source>
</reference>
<dbReference type="STRING" id="1095629.A0A0C9YGT4"/>
<dbReference type="InterPro" id="IPR043132">
    <property type="entry name" value="BCAT-like_C"/>
</dbReference>